<protein>
    <recommendedName>
        <fullName evidence="8">Zn(2)-C6 fungal-type domain-containing protein</fullName>
    </recommendedName>
</protein>
<feature type="region of interest" description="Disordered" evidence="7">
    <location>
        <begin position="190"/>
        <end position="253"/>
    </location>
</feature>
<dbReference type="OrthoDB" id="5575144at2759"/>
<comment type="caution">
    <text evidence="9">The sequence shown here is derived from an EMBL/GenBank/DDBJ whole genome shotgun (WGS) entry which is preliminary data.</text>
</comment>
<keyword evidence="10" id="KW-1185">Reference proteome</keyword>
<dbReference type="CDD" id="cd00067">
    <property type="entry name" value="GAL4"/>
    <property type="match status" value="1"/>
</dbReference>
<dbReference type="GO" id="GO:0000981">
    <property type="term" value="F:DNA-binding transcription factor activity, RNA polymerase II-specific"/>
    <property type="evidence" value="ECO:0007669"/>
    <property type="project" value="InterPro"/>
</dbReference>
<dbReference type="InterPro" id="IPR050335">
    <property type="entry name" value="ERT1_acuK_gluconeogen_tf"/>
</dbReference>
<feature type="compositionally biased region" description="Basic and acidic residues" evidence="7">
    <location>
        <begin position="408"/>
        <end position="427"/>
    </location>
</feature>
<gene>
    <name evidence="9" type="ORF">CLCR_05875</name>
</gene>
<dbReference type="AlphaFoldDB" id="A0A1C1C7F7"/>
<dbReference type="GO" id="GO:0003677">
    <property type="term" value="F:DNA binding"/>
    <property type="evidence" value="ECO:0007669"/>
    <property type="project" value="UniProtKB-KW"/>
</dbReference>
<evidence type="ECO:0000256" key="2">
    <source>
        <dbReference type="ARBA" id="ARBA00022833"/>
    </source>
</evidence>
<dbReference type="SUPFAM" id="SSF57701">
    <property type="entry name" value="Zn2/Cys6 DNA-binding domain"/>
    <property type="match status" value="1"/>
</dbReference>
<feature type="region of interest" description="Disordered" evidence="7">
    <location>
        <begin position="293"/>
        <end position="436"/>
    </location>
</feature>
<evidence type="ECO:0000256" key="1">
    <source>
        <dbReference type="ARBA" id="ARBA00022723"/>
    </source>
</evidence>
<dbReference type="Proteomes" id="UP000094526">
    <property type="component" value="Unassembled WGS sequence"/>
</dbReference>
<evidence type="ECO:0000259" key="8">
    <source>
        <dbReference type="PROSITE" id="PS50048"/>
    </source>
</evidence>
<dbReference type="VEuPathDB" id="FungiDB:G647_07147"/>
<feature type="compositionally biased region" description="Basic and acidic residues" evidence="7">
    <location>
        <begin position="192"/>
        <end position="202"/>
    </location>
</feature>
<feature type="compositionally biased region" description="Polar residues" evidence="7">
    <location>
        <begin position="313"/>
        <end position="348"/>
    </location>
</feature>
<evidence type="ECO:0000313" key="9">
    <source>
        <dbReference type="EMBL" id="OCT44465.1"/>
    </source>
</evidence>
<evidence type="ECO:0000256" key="7">
    <source>
        <dbReference type="SAM" id="MobiDB-lite"/>
    </source>
</evidence>
<dbReference type="eggNOG" id="ENOG502S5NV">
    <property type="taxonomic scope" value="Eukaryota"/>
</dbReference>
<dbReference type="Pfam" id="PF00172">
    <property type="entry name" value="Zn_clus"/>
    <property type="match status" value="1"/>
</dbReference>
<feature type="compositionally biased region" description="Low complexity" evidence="7">
    <location>
        <begin position="76"/>
        <end position="94"/>
    </location>
</feature>
<feature type="domain" description="Zn(2)-C6 fungal-type" evidence="8">
    <location>
        <begin position="168"/>
        <end position="199"/>
    </location>
</feature>
<dbReference type="PROSITE" id="PS00463">
    <property type="entry name" value="ZN2_CY6_FUNGAL_1"/>
    <property type="match status" value="1"/>
</dbReference>
<keyword evidence="3" id="KW-0805">Transcription regulation</keyword>
<dbReference type="STRING" id="86049.A0A1C1C7F7"/>
<feature type="compositionally biased region" description="Low complexity" evidence="7">
    <location>
        <begin position="229"/>
        <end position="238"/>
    </location>
</feature>
<reference evidence="10" key="1">
    <citation type="submission" date="2015-07" db="EMBL/GenBank/DDBJ databases">
        <authorList>
            <person name="Teixeira M.M."/>
            <person name="Souza R.C."/>
            <person name="Almeida L.G."/>
            <person name="Vicente V.A."/>
            <person name="de Hoog S."/>
            <person name="Bocca A.L."/>
            <person name="de Almeida S.R."/>
            <person name="Vasconcelos A.T."/>
            <person name="Felipe M.S."/>
        </authorList>
    </citation>
    <scope>NUCLEOTIDE SEQUENCE [LARGE SCALE GENOMIC DNA]</scope>
    <source>
        <strain evidence="10">KSF</strain>
    </source>
</reference>
<feature type="region of interest" description="Disordered" evidence="7">
    <location>
        <begin position="41"/>
        <end position="98"/>
    </location>
</feature>
<dbReference type="EMBL" id="LGRB01000020">
    <property type="protein sequence ID" value="OCT44465.1"/>
    <property type="molecule type" value="Genomic_DNA"/>
</dbReference>
<evidence type="ECO:0000256" key="5">
    <source>
        <dbReference type="ARBA" id="ARBA00023163"/>
    </source>
</evidence>
<accession>A0A1C1C7F7</accession>
<keyword evidence="2" id="KW-0862">Zinc</keyword>
<keyword evidence="1" id="KW-0479">Metal-binding</keyword>
<dbReference type="PANTHER" id="PTHR47659">
    <property type="entry name" value="ZN(II)2CYS6 TRANSCRIPTION FACTOR (EUROFUNG)-RELATED"/>
    <property type="match status" value="1"/>
</dbReference>
<dbReference type="Gene3D" id="4.10.240.10">
    <property type="entry name" value="Zn(2)-C6 fungal-type DNA-binding domain"/>
    <property type="match status" value="1"/>
</dbReference>
<dbReference type="PANTHER" id="PTHR47659:SF4">
    <property type="entry name" value="ZN(II)2CYS6 TRANSCRIPTION FACTOR (EUROFUNG)"/>
    <property type="match status" value="1"/>
</dbReference>
<organism evidence="9 10">
    <name type="scientific">Cladophialophora carrionii</name>
    <dbReference type="NCBI Taxonomy" id="86049"/>
    <lineage>
        <taxon>Eukaryota</taxon>
        <taxon>Fungi</taxon>
        <taxon>Dikarya</taxon>
        <taxon>Ascomycota</taxon>
        <taxon>Pezizomycotina</taxon>
        <taxon>Eurotiomycetes</taxon>
        <taxon>Chaetothyriomycetidae</taxon>
        <taxon>Chaetothyriales</taxon>
        <taxon>Herpotrichiellaceae</taxon>
        <taxon>Cladophialophora</taxon>
    </lineage>
</organism>
<evidence type="ECO:0000313" key="10">
    <source>
        <dbReference type="Proteomes" id="UP000094526"/>
    </source>
</evidence>
<evidence type="ECO:0000256" key="4">
    <source>
        <dbReference type="ARBA" id="ARBA00023125"/>
    </source>
</evidence>
<feature type="compositionally biased region" description="Polar residues" evidence="7">
    <location>
        <begin position="357"/>
        <end position="374"/>
    </location>
</feature>
<dbReference type="PROSITE" id="PS50048">
    <property type="entry name" value="ZN2_CY6_FUNGAL_2"/>
    <property type="match status" value="1"/>
</dbReference>
<keyword evidence="4" id="KW-0238">DNA-binding</keyword>
<dbReference type="SMART" id="SM00066">
    <property type="entry name" value="GAL4"/>
    <property type="match status" value="1"/>
</dbReference>
<sequence>MQHSRPPQLPCCSSFKKHRSSISGSRFTIEHLTLPKPLAVPAWASLPTPPMSGSPPPERPAEPPQIAGRRRKRSHTPPVTTTATTLAPITPLDTSAARPSTLLRGGETLGELAVQHDPYALNYPPPPTTYQAASTLLSSSTSVQDPRFALSPISPRTTRKPKAHVASACVNCKRKHLRCDASRPCRRCVQSGKEDTCRDVEHKKRGRPPLKAEDQANVARYQASTAHYPSSSPAGAAPLGPPTRFPTFSQGSGLTPLLPSPAPWFRSQQQGMPAYYPTPVQPSISSSLATAEGSFVPASSGPYGIRPPILPGQSPSPYTSRAESTPQGTAYTSYPFTPQGQPERSYYSNPIFPPQIPSTLPSEQLAPLQTSSALQLPPINFPAPSGLIDPAIVQQPAPSIRPSPRGGQESRDDGTQEPDPKRPKMDIKGILGPRND</sequence>
<name>A0A1C1C7F7_9EURO</name>
<dbReference type="VEuPathDB" id="FungiDB:CLCR_05875"/>
<proteinExistence type="predicted"/>
<evidence type="ECO:0000256" key="3">
    <source>
        <dbReference type="ARBA" id="ARBA00023015"/>
    </source>
</evidence>
<keyword evidence="5" id="KW-0804">Transcription</keyword>
<evidence type="ECO:0000256" key="6">
    <source>
        <dbReference type="ARBA" id="ARBA00023242"/>
    </source>
</evidence>
<dbReference type="InterPro" id="IPR001138">
    <property type="entry name" value="Zn2Cys6_DnaBD"/>
</dbReference>
<feature type="compositionally biased region" description="Pro residues" evidence="7">
    <location>
        <begin position="47"/>
        <end position="58"/>
    </location>
</feature>
<dbReference type="InterPro" id="IPR036864">
    <property type="entry name" value="Zn2-C6_fun-type_DNA-bd_sf"/>
</dbReference>
<dbReference type="GO" id="GO:0008270">
    <property type="term" value="F:zinc ion binding"/>
    <property type="evidence" value="ECO:0007669"/>
    <property type="project" value="InterPro"/>
</dbReference>
<keyword evidence="6" id="KW-0539">Nucleus</keyword>